<evidence type="ECO:0000313" key="3">
    <source>
        <dbReference type="Proteomes" id="UP000283895"/>
    </source>
</evidence>
<evidence type="ECO:0000256" key="1">
    <source>
        <dbReference type="SAM" id="MobiDB-lite"/>
    </source>
</evidence>
<dbReference type="EMBL" id="LKEA01000058">
    <property type="protein sequence ID" value="ROV91067.1"/>
    <property type="molecule type" value="Genomic_DNA"/>
</dbReference>
<feature type="compositionally biased region" description="Low complexity" evidence="1">
    <location>
        <begin position="35"/>
        <end position="44"/>
    </location>
</feature>
<comment type="caution">
    <text evidence="2">The sequence shown here is derived from an EMBL/GenBank/DDBJ whole genome shotgun (WGS) entry which is preliminary data.</text>
</comment>
<feature type="compositionally biased region" description="Basic residues" evidence="1">
    <location>
        <begin position="1"/>
        <end position="10"/>
    </location>
</feature>
<feature type="compositionally biased region" description="Polar residues" evidence="1">
    <location>
        <begin position="642"/>
        <end position="652"/>
    </location>
</feature>
<dbReference type="AlphaFoldDB" id="A0A423VJ81"/>
<sequence length="798" mass="88355">MDAQTKRRRLPALLKRVTSTVSLKKQNLGQSDDLPPSSSTTTSPKAEVDHDHAPDEKKDSRLGRLGRGIRRWRAKRGKSHGGESQRMSHAPFPQKLTPSEESVLVRRDGPPQKSSQEEDIVPQETSTDPTDLQEKEVLEETIIEENFETPEPTVQDDFTPNQEPPELTVPQKSISIVQDDVTPKQETPDTTGPQRSVSQGIVQQVTAPKDIVPFEPVQNEAIQKQHTPQPIVPADKEDIPKPIITLPPPLPTGYSPLVWSEIIPRVKITKDRVVVFMQDRRNAYDFARSISDDRRAFWTDASHRYLRLPGDATSHHGGIAVVHQLNKSQWKIHSAHVTGLSDISDLESLAILLALQRAVKDGEAELRGIQAGTDEHPVFKFCTDNLSALQWIEKAIKLGIAMRRAAHALGATADDTDDLNGLLTLSAELDRCGAFHFDDYTCPEKTFRASIGRRILEEYYKLRKLGLVEFHWVPAHTGLPGNEIADSAAGIACLWYAKAAPRLGQGIGLVMPLRVRESRGRLRPGSRPTDVMALQTLEGARDLWVVLMTEGSRGKITGQTAVQLRTVANPDVVQPMQHTLPPPPTSCASGKAASVSVSMVSGTVGYGMPKHNTTSGITSAVESSMAREAKSRVDSGPPVLPSGSQPAPQESGLTARKKRYMRASKGGKGHDKGKGRRGCTHCGRTEHDTQGCFEMFPEQKQARPKAYRRWPGRQRLERVTPGAFSLMSRLHPQLKEVSCRGDTRSRYLLGRAGFSHDLTALPTYRTVKFPVKRGDADFADQLALQYRQFLLAKYEWPQ</sequence>
<feature type="region of interest" description="Disordered" evidence="1">
    <location>
        <begin position="609"/>
        <end position="678"/>
    </location>
</feature>
<dbReference type="SUPFAM" id="SSF53098">
    <property type="entry name" value="Ribonuclease H-like"/>
    <property type="match status" value="1"/>
</dbReference>
<dbReference type="OrthoDB" id="3548481at2759"/>
<feature type="region of interest" description="Disordered" evidence="1">
    <location>
        <begin position="1"/>
        <end position="174"/>
    </location>
</feature>
<name>A0A423VJ81_9PEZI</name>
<reference evidence="2 3" key="1">
    <citation type="submission" date="2015-09" db="EMBL/GenBank/DDBJ databases">
        <title>Host preference determinants of Valsa canker pathogens revealed by comparative genomics.</title>
        <authorList>
            <person name="Yin Z."/>
            <person name="Huang L."/>
        </authorList>
    </citation>
    <scope>NUCLEOTIDE SEQUENCE [LARGE SCALE GENOMIC DNA]</scope>
    <source>
        <strain evidence="2 3">03-1</strain>
    </source>
</reference>
<proteinExistence type="predicted"/>
<dbReference type="Gene3D" id="3.30.420.10">
    <property type="entry name" value="Ribonuclease H-like superfamily/Ribonuclease H"/>
    <property type="match status" value="1"/>
</dbReference>
<evidence type="ECO:0000313" key="2">
    <source>
        <dbReference type="EMBL" id="ROV91067.1"/>
    </source>
</evidence>
<protein>
    <submittedName>
        <fullName evidence="2">Uncharacterized protein</fullName>
    </submittedName>
</protein>
<dbReference type="Proteomes" id="UP000283895">
    <property type="component" value="Unassembled WGS sequence"/>
</dbReference>
<feature type="compositionally biased region" description="Basic residues" evidence="1">
    <location>
        <begin position="67"/>
        <end position="79"/>
    </location>
</feature>
<feature type="compositionally biased region" description="Polar residues" evidence="1">
    <location>
        <begin position="17"/>
        <end position="30"/>
    </location>
</feature>
<feature type="compositionally biased region" description="Acidic residues" evidence="1">
    <location>
        <begin position="139"/>
        <end position="148"/>
    </location>
</feature>
<dbReference type="GO" id="GO:0003676">
    <property type="term" value="F:nucleic acid binding"/>
    <property type="evidence" value="ECO:0007669"/>
    <property type="project" value="InterPro"/>
</dbReference>
<dbReference type="InterPro" id="IPR012337">
    <property type="entry name" value="RNaseH-like_sf"/>
</dbReference>
<feature type="compositionally biased region" description="Basic residues" evidence="1">
    <location>
        <begin position="655"/>
        <end position="678"/>
    </location>
</feature>
<accession>A0A423VJ81</accession>
<feature type="compositionally biased region" description="Basic and acidic residues" evidence="1">
    <location>
        <begin position="46"/>
        <end position="62"/>
    </location>
</feature>
<organism evidence="2 3">
    <name type="scientific">Cytospora schulzeri</name>
    <dbReference type="NCBI Taxonomy" id="448051"/>
    <lineage>
        <taxon>Eukaryota</taxon>
        <taxon>Fungi</taxon>
        <taxon>Dikarya</taxon>
        <taxon>Ascomycota</taxon>
        <taxon>Pezizomycotina</taxon>
        <taxon>Sordariomycetes</taxon>
        <taxon>Sordariomycetidae</taxon>
        <taxon>Diaporthales</taxon>
        <taxon>Cytosporaceae</taxon>
        <taxon>Cytospora</taxon>
    </lineage>
</organism>
<feature type="compositionally biased region" description="Polar residues" evidence="1">
    <location>
        <begin position="611"/>
        <end position="622"/>
    </location>
</feature>
<gene>
    <name evidence="2" type="ORF">VMCG_09587</name>
</gene>
<keyword evidence="3" id="KW-1185">Reference proteome</keyword>
<dbReference type="InterPro" id="IPR036397">
    <property type="entry name" value="RNaseH_sf"/>
</dbReference>